<reference evidence="5 6" key="1">
    <citation type="submission" date="2019-08" db="EMBL/GenBank/DDBJ databases">
        <title>Microbe sample from Colwellia echini.</title>
        <authorList>
            <person name="Christiansen L."/>
            <person name="Pathiraja D."/>
            <person name="Schultz-Johansen M."/>
            <person name="Choi I.-G."/>
            <person name="Stougaard P."/>
        </authorList>
    </citation>
    <scope>NUCLEOTIDE SEQUENCE [LARGE SCALE GENOMIC DNA]</scope>
    <source>
        <strain evidence="5 6">A3</strain>
    </source>
</reference>
<dbReference type="PANTHER" id="PTHR34698">
    <property type="entry name" value="5-OXOPROLINASE SUBUNIT B"/>
    <property type="match status" value="1"/>
</dbReference>
<keyword evidence="3" id="KW-0067">ATP-binding</keyword>
<evidence type="ECO:0000313" key="6">
    <source>
        <dbReference type="Proteomes" id="UP000815846"/>
    </source>
</evidence>
<evidence type="ECO:0000256" key="1">
    <source>
        <dbReference type="ARBA" id="ARBA00022741"/>
    </source>
</evidence>
<keyword evidence="1" id="KW-0547">Nucleotide-binding</keyword>
<dbReference type="SMART" id="SM00796">
    <property type="entry name" value="AHS1"/>
    <property type="match status" value="1"/>
</dbReference>
<keyword evidence="6" id="KW-1185">Reference proteome</keyword>
<evidence type="ECO:0000256" key="2">
    <source>
        <dbReference type="ARBA" id="ARBA00022801"/>
    </source>
</evidence>
<dbReference type="SUPFAM" id="SSF160467">
    <property type="entry name" value="PH0987 N-terminal domain-like"/>
    <property type="match status" value="1"/>
</dbReference>
<feature type="domain" description="Carboxyltransferase" evidence="4">
    <location>
        <begin position="11"/>
        <end position="239"/>
    </location>
</feature>
<dbReference type="GO" id="GO:0017168">
    <property type="term" value="F:5-oxoprolinase (ATP-hydrolyzing) activity"/>
    <property type="evidence" value="ECO:0007669"/>
    <property type="project" value="UniProtKB-EC"/>
</dbReference>
<evidence type="ECO:0000256" key="3">
    <source>
        <dbReference type="ARBA" id="ARBA00022840"/>
    </source>
</evidence>
<dbReference type="NCBIfam" id="TIGR00370">
    <property type="entry name" value="5-oxoprolinase subunit PxpB"/>
    <property type="match status" value="1"/>
</dbReference>
<dbReference type="EMBL" id="PJAI02000019">
    <property type="protein sequence ID" value="TYK64751.1"/>
    <property type="molecule type" value="Genomic_DNA"/>
</dbReference>
<dbReference type="Pfam" id="PF02682">
    <property type="entry name" value="CT_C_D"/>
    <property type="match status" value="1"/>
</dbReference>
<accession>A0ABY3MUE5</accession>
<sequence length="264" mass="29263">MNTSTQINEHIRLDIAGENVLILYFTELDFTEHDLTLGANEDKKEPSSNNILQSGISETVNSQVQQTVVLLRQHLANEIIDLIPSYASVLVMFDLLKTDHHQLRLKLQQLLKSCTIAPEQQGRLIELPAYYSLESGMDLPRIAKQAKLSVEQVIHLHQAQEYRVYAIGFAPGFAYLGEVDERIAMSRLATPRLTVPKGAIAIADRQTAVYPAQSPGGWNIIGLCPTDMFNAKAEPIMPVAVGDRVKFVAITKQQFLSLGGKLAD</sequence>
<dbReference type="Proteomes" id="UP000815846">
    <property type="component" value="Unassembled WGS sequence"/>
</dbReference>
<gene>
    <name evidence="5" type="primary">pxpB</name>
    <name evidence="5" type="ORF">CWS31_014055</name>
</gene>
<keyword evidence="2 5" id="KW-0378">Hydrolase</keyword>
<name>A0ABY3MUE5_9GAMM</name>
<organism evidence="5 6">
    <name type="scientific">Colwellia echini</name>
    <dbReference type="NCBI Taxonomy" id="1982103"/>
    <lineage>
        <taxon>Bacteria</taxon>
        <taxon>Pseudomonadati</taxon>
        <taxon>Pseudomonadota</taxon>
        <taxon>Gammaproteobacteria</taxon>
        <taxon>Alteromonadales</taxon>
        <taxon>Colwelliaceae</taxon>
        <taxon>Colwellia</taxon>
    </lineage>
</organism>
<dbReference type="SUPFAM" id="SSF50891">
    <property type="entry name" value="Cyclophilin-like"/>
    <property type="match status" value="1"/>
</dbReference>
<dbReference type="Gene3D" id="2.40.100.10">
    <property type="entry name" value="Cyclophilin-like"/>
    <property type="match status" value="1"/>
</dbReference>
<dbReference type="InterPro" id="IPR029000">
    <property type="entry name" value="Cyclophilin-like_dom_sf"/>
</dbReference>
<proteinExistence type="predicted"/>
<dbReference type="EC" id="3.5.2.9" evidence="5"/>
<dbReference type="PANTHER" id="PTHR34698:SF2">
    <property type="entry name" value="5-OXOPROLINASE SUBUNIT B"/>
    <property type="match status" value="1"/>
</dbReference>
<comment type="caution">
    <text evidence="5">The sequence shown here is derived from an EMBL/GenBank/DDBJ whole genome shotgun (WGS) entry which is preliminary data.</text>
</comment>
<evidence type="ECO:0000313" key="5">
    <source>
        <dbReference type="EMBL" id="TYK64751.1"/>
    </source>
</evidence>
<protein>
    <submittedName>
        <fullName evidence="5">5-oxoprolinase subunit PxpB</fullName>
        <ecNumber evidence="5">3.5.2.9</ecNumber>
    </submittedName>
</protein>
<dbReference type="InterPro" id="IPR010016">
    <property type="entry name" value="PxpB"/>
</dbReference>
<evidence type="ECO:0000259" key="4">
    <source>
        <dbReference type="SMART" id="SM00796"/>
    </source>
</evidence>
<dbReference type="Gene3D" id="3.30.1360.40">
    <property type="match status" value="1"/>
</dbReference>
<dbReference type="InterPro" id="IPR003833">
    <property type="entry name" value="CT_C_D"/>
</dbReference>